<accession>A0A9W8CS22</accession>
<comment type="caution">
    <text evidence="1">The sequence shown here is derived from an EMBL/GenBank/DDBJ whole genome shotgun (WGS) entry which is preliminary data.</text>
</comment>
<dbReference type="EMBL" id="JANBOJ010000039">
    <property type="protein sequence ID" value="KAJ1724180.1"/>
    <property type="molecule type" value="Genomic_DNA"/>
</dbReference>
<proteinExistence type="predicted"/>
<evidence type="ECO:0000313" key="2">
    <source>
        <dbReference type="Proteomes" id="UP001149813"/>
    </source>
</evidence>
<dbReference type="OrthoDB" id="5592654at2759"/>
<evidence type="ECO:0000313" key="1">
    <source>
        <dbReference type="EMBL" id="KAJ1724180.1"/>
    </source>
</evidence>
<reference evidence="1" key="1">
    <citation type="submission" date="2022-07" db="EMBL/GenBank/DDBJ databases">
        <title>Phylogenomic reconstructions and comparative analyses of Kickxellomycotina fungi.</title>
        <authorList>
            <person name="Reynolds N.K."/>
            <person name="Stajich J.E."/>
            <person name="Barry K."/>
            <person name="Grigoriev I.V."/>
            <person name="Crous P."/>
            <person name="Smith M.E."/>
        </authorList>
    </citation>
    <scope>NUCLEOTIDE SEQUENCE</scope>
    <source>
        <strain evidence="1">NBRC 32514</strain>
    </source>
</reference>
<gene>
    <name evidence="1" type="ORF">LPJ53_001518</name>
</gene>
<protein>
    <submittedName>
        <fullName evidence="1">Uncharacterized protein</fullName>
    </submittedName>
</protein>
<sequence length="206" mass="23157">MCLEADVEWGDPALMRSPTRNTSMRAWTDPMRLNESMSVRSYLYILGDCMPHSLDSLDKFVLGPSDGTDSLLDKLVMMRDGIIGNGIWENYTRKRVSVNWIRSERRPVADMDPVNILIETVFGCCFEALGGAVMSLKELCNSWVPFTSAFEPLHRVRTFPCWSRKFAHEISAVVDRYVVVPDELASTDGVYTCAGSEMAGRLDSTI</sequence>
<keyword evidence="2" id="KW-1185">Reference proteome</keyword>
<dbReference type="Proteomes" id="UP001149813">
    <property type="component" value="Unassembled WGS sequence"/>
</dbReference>
<dbReference type="AlphaFoldDB" id="A0A9W8CS22"/>
<name>A0A9W8CS22_9FUNG</name>
<organism evidence="1 2">
    <name type="scientific">Coemansia erecta</name>
    <dbReference type="NCBI Taxonomy" id="147472"/>
    <lineage>
        <taxon>Eukaryota</taxon>
        <taxon>Fungi</taxon>
        <taxon>Fungi incertae sedis</taxon>
        <taxon>Zoopagomycota</taxon>
        <taxon>Kickxellomycotina</taxon>
        <taxon>Kickxellomycetes</taxon>
        <taxon>Kickxellales</taxon>
        <taxon>Kickxellaceae</taxon>
        <taxon>Coemansia</taxon>
    </lineage>
</organism>